<keyword evidence="4" id="KW-1185">Reference proteome</keyword>
<feature type="transmembrane region" description="Helical" evidence="1">
    <location>
        <begin position="52"/>
        <end position="70"/>
    </location>
</feature>
<dbReference type="Gramene" id="KRH45949">
    <property type="protein sequence ID" value="KRH45949"/>
    <property type="gene ID" value="GLYMA_08G302700"/>
</dbReference>
<protein>
    <submittedName>
        <fullName evidence="2 3">Uncharacterized protein</fullName>
    </submittedName>
</protein>
<sequence>MFQVLFSCSKYGSSMISVNRCWSHGVIYSFIPLFQVSLAASSILLMLKWKNVLSYLFLSFFFFLEFNIVCHHKQLGVDCD</sequence>
<organism evidence="3">
    <name type="scientific">Glycine max</name>
    <name type="common">Soybean</name>
    <name type="synonym">Glycine hispida</name>
    <dbReference type="NCBI Taxonomy" id="3847"/>
    <lineage>
        <taxon>Eukaryota</taxon>
        <taxon>Viridiplantae</taxon>
        <taxon>Streptophyta</taxon>
        <taxon>Embryophyta</taxon>
        <taxon>Tracheophyta</taxon>
        <taxon>Spermatophyta</taxon>
        <taxon>Magnoliopsida</taxon>
        <taxon>eudicotyledons</taxon>
        <taxon>Gunneridae</taxon>
        <taxon>Pentapetalae</taxon>
        <taxon>rosids</taxon>
        <taxon>fabids</taxon>
        <taxon>Fabales</taxon>
        <taxon>Fabaceae</taxon>
        <taxon>Papilionoideae</taxon>
        <taxon>50 kb inversion clade</taxon>
        <taxon>NPAAA clade</taxon>
        <taxon>indigoferoid/millettioid clade</taxon>
        <taxon>Phaseoleae</taxon>
        <taxon>Glycine</taxon>
        <taxon>Glycine subgen. Soja</taxon>
    </lineage>
</organism>
<gene>
    <name evidence="2" type="ORF">GLYMA_08G302700</name>
</gene>
<keyword evidence="1" id="KW-1133">Transmembrane helix</keyword>
<evidence type="ECO:0000313" key="4">
    <source>
        <dbReference type="Proteomes" id="UP000008827"/>
    </source>
</evidence>
<name>K7L9V6_SOYBN</name>
<evidence type="ECO:0000256" key="1">
    <source>
        <dbReference type="SAM" id="Phobius"/>
    </source>
</evidence>
<dbReference type="InParanoid" id="K7L9V6"/>
<evidence type="ECO:0000313" key="2">
    <source>
        <dbReference type="EMBL" id="KRH45949.1"/>
    </source>
</evidence>
<proteinExistence type="predicted"/>
<dbReference type="AlphaFoldDB" id="K7L9V6"/>
<keyword evidence="1" id="KW-0472">Membrane</keyword>
<reference evidence="2 3" key="1">
    <citation type="journal article" date="2010" name="Nature">
        <title>Genome sequence of the palaeopolyploid soybean.</title>
        <authorList>
            <person name="Schmutz J."/>
            <person name="Cannon S.B."/>
            <person name="Schlueter J."/>
            <person name="Ma J."/>
            <person name="Mitros T."/>
            <person name="Nelson W."/>
            <person name="Hyten D.L."/>
            <person name="Song Q."/>
            <person name="Thelen J.J."/>
            <person name="Cheng J."/>
            <person name="Xu D."/>
            <person name="Hellsten U."/>
            <person name="May G.D."/>
            <person name="Yu Y."/>
            <person name="Sakurai T."/>
            <person name="Umezawa T."/>
            <person name="Bhattacharyya M.K."/>
            <person name="Sandhu D."/>
            <person name="Valliyodan B."/>
            <person name="Lindquist E."/>
            <person name="Peto M."/>
            <person name="Grant D."/>
            <person name="Shu S."/>
            <person name="Goodstein D."/>
            <person name="Barry K."/>
            <person name="Futrell-Griggs M."/>
            <person name="Abernathy B."/>
            <person name="Du J."/>
            <person name="Tian Z."/>
            <person name="Zhu L."/>
            <person name="Gill N."/>
            <person name="Joshi T."/>
            <person name="Libault M."/>
            <person name="Sethuraman A."/>
            <person name="Zhang X.-C."/>
            <person name="Shinozaki K."/>
            <person name="Nguyen H.T."/>
            <person name="Wing R.A."/>
            <person name="Cregan P."/>
            <person name="Specht J."/>
            <person name="Grimwood J."/>
            <person name="Rokhsar D."/>
            <person name="Stacey G."/>
            <person name="Shoemaker R.C."/>
            <person name="Jackson S.A."/>
        </authorList>
    </citation>
    <scope>NUCLEOTIDE SEQUENCE [LARGE SCALE GENOMIC DNA]</scope>
    <source>
        <strain evidence="3">cv. Williams 82</strain>
        <tissue evidence="2">Callus</tissue>
    </source>
</reference>
<dbReference type="Proteomes" id="UP000008827">
    <property type="component" value="Chromosome 8"/>
</dbReference>
<reference evidence="3" key="2">
    <citation type="submission" date="2018-02" db="UniProtKB">
        <authorList>
            <consortium name="EnsemblPlants"/>
        </authorList>
    </citation>
    <scope>IDENTIFICATION</scope>
    <source>
        <strain evidence="3">Williams 82</strain>
    </source>
</reference>
<dbReference type="EnsemblPlants" id="KRH45949">
    <property type="protein sequence ID" value="KRH45949"/>
    <property type="gene ID" value="GLYMA_08G302700"/>
</dbReference>
<accession>K7L9V6</accession>
<evidence type="ECO:0000313" key="3">
    <source>
        <dbReference type="EnsemblPlants" id="KRH45949"/>
    </source>
</evidence>
<dbReference type="EMBL" id="CM000841">
    <property type="protein sequence ID" value="KRH45949.1"/>
    <property type="molecule type" value="Genomic_DNA"/>
</dbReference>
<reference evidence="2" key="3">
    <citation type="submission" date="2018-07" db="EMBL/GenBank/DDBJ databases">
        <title>WGS assembly of Glycine max.</title>
        <authorList>
            <person name="Schmutz J."/>
            <person name="Cannon S."/>
            <person name="Schlueter J."/>
            <person name="Ma J."/>
            <person name="Mitros T."/>
            <person name="Nelson W."/>
            <person name="Hyten D."/>
            <person name="Song Q."/>
            <person name="Thelen J."/>
            <person name="Cheng J."/>
            <person name="Xu D."/>
            <person name="Hellsten U."/>
            <person name="May G."/>
            <person name="Yu Y."/>
            <person name="Sakurai T."/>
            <person name="Umezawa T."/>
            <person name="Bhattacharyya M."/>
            <person name="Sandhu D."/>
            <person name="Valliyodan B."/>
            <person name="Lindquist E."/>
            <person name="Peto M."/>
            <person name="Grant D."/>
            <person name="Shu S."/>
            <person name="Goodstein D."/>
            <person name="Barry K."/>
            <person name="Futrell-Griggs M."/>
            <person name="Abernathy B."/>
            <person name="Du J."/>
            <person name="Tian Z."/>
            <person name="Zhu L."/>
            <person name="Gill N."/>
            <person name="Joshi T."/>
            <person name="Libault M."/>
            <person name="Sethuraman A."/>
            <person name="Zhang X."/>
            <person name="Shinozaki K."/>
            <person name="Nguyen H."/>
            <person name="Wing R."/>
            <person name="Cregan P."/>
            <person name="Specht J."/>
            <person name="Grimwood J."/>
            <person name="Rokhsar D."/>
            <person name="Stacey G."/>
            <person name="Shoemaker R."/>
            <person name="Jackson S."/>
        </authorList>
    </citation>
    <scope>NUCLEOTIDE SEQUENCE</scope>
    <source>
        <tissue evidence="2">Callus</tissue>
    </source>
</reference>
<keyword evidence="1" id="KW-0812">Transmembrane</keyword>
<dbReference type="HOGENOM" id="CLU_2594568_0_0_1"/>
<feature type="transmembrane region" description="Helical" evidence="1">
    <location>
        <begin position="21"/>
        <end position="46"/>
    </location>
</feature>
<dbReference type="PaxDb" id="3847-GLYMA08G41480.1"/>